<dbReference type="KEGG" id="asau:88171572"/>
<organism evidence="8 9">
    <name type="scientific">Australozyma saopauloensis</name>
    <dbReference type="NCBI Taxonomy" id="291208"/>
    <lineage>
        <taxon>Eukaryota</taxon>
        <taxon>Fungi</taxon>
        <taxon>Dikarya</taxon>
        <taxon>Ascomycota</taxon>
        <taxon>Saccharomycotina</taxon>
        <taxon>Pichiomycetes</taxon>
        <taxon>Metschnikowiaceae</taxon>
        <taxon>Australozyma</taxon>
    </lineage>
</organism>
<feature type="transmembrane region" description="Helical" evidence="7">
    <location>
        <begin position="115"/>
        <end position="135"/>
    </location>
</feature>
<dbReference type="GeneID" id="88171572"/>
<dbReference type="RefSeq" id="XP_062875655.1">
    <property type="nucleotide sequence ID" value="XM_063019585.1"/>
</dbReference>
<feature type="transmembrane region" description="Helical" evidence="7">
    <location>
        <begin position="480"/>
        <end position="497"/>
    </location>
</feature>
<accession>A0AAX4H4B7</accession>
<evidence type="ECO:0000256" key="2">
    <source>
        <dbReference type="ARBA" id="ARBA00010487"/>
    </source>
</evidence>
<dbReference type="AlphaFoldDB" id="A0AAX4H4B7"/>
<dbReference type="Pfam" id="PF04791">
    <property type="entry name" value="LMBR1"/>
    <property type="match status" value="1"/>
</dbReference>
<feature type="compositionally biased region" description="Acidic residues" evidence="6">
    <location>
        <begin position="636"/>
        <end position="647"/>
    </location>
</feature>
<feature type="compositionally biased region" description="Polar residues" evidence="6">
    <location>
        <begin position="579"/>
        <end position="591"/>
    </location>
</feature>
<comment type="subcellular location">
    <subcellularLocation>
        <location evidence="1">Membrane</location>
        <topology evidence="1">Multi-pass membrane protein</topology>
    </subcellularLocation>
</comment>
<keyword evidence="9" id="KW-1185">Reference proteome</keyword>
<evidence type="ECO:0000313" key="8">
    <source>
        <dbReference type="EMBL" id="WPK23268.1"/>
    </source>
</evidence>
<feature type="transmembrane region" description="Helical" evidence="7">
    <location>
        <begin position="147"/>
        <end position="166"/>
    </location>
</feature>
<feature type="transmembrane region" description="Helical" evidence="7">
    <location>
        <begin position="431"/>
        <end position="450"/>
    </location>
</feature>
<feature type="region of interest" description="Disordered" evidence="6">
    <location>
        <begin position="572"/>
        <end position="603"/>
    </location>
</feature>
<feature type="transmembrane region" description="Helical" evidence="7">
    <location>
        <begin position="33"/>
        <end position="52"/>
    </location>
</feature>
<feature type="transmembrane region" description="Helical" evidence="7">
    <location>
        <begin position="345"/>
        <end position="368"/>
    </location>
</feature>
<evidence type="ECO:0000256" key="5">
    <source>
        <dbReference type="ARBA" id="ARBA00023136"/>
    </source>
</evidence>
<dbReference type="PANTHER" id="PTHR21355">
    <property type="entry name" value="G-PROTEIN COUPLED RECEPTOR-ASSOCIATED PROTEIN LMBRD2"/>
    <property type="match status" value="1"/>
</dbReference>
<gene>
    <name evidence="8" type="ORF">PUMCH_000503</name>
</gene>
<keyword evidence="3 7" id="KW-0812">Transmembrane</keyword>
<proteinExistence type="inferred from homology"/>
<dbReference type="GO" id="GO:0016020">
    <property type="term" value="C:membrane"/>
    <property type="evidence" value="ECO:0007669"/>
    <property type="project" value="UniProtKB-SubCell"/>
</dbReference>
<feature type="region of interest" description="Disordered" evidence="6">
    <location>
        <begin position="624"/>
        <end position="647"/>
    </location>
</feature>
<reference evidence="8 9" key="1">
    <citation type="submission" date="2023-10" db="EMBL/GenBank/DDBJ databases">
        <title>Draft Genome Sequence of Candida saopaulonensis from a very Premature Infant with Sepsis.</title>
        <authorList>
            <person name="Ning Y."/>
            <person name="Dai R."/>
            <person name="Xiao M."/>
            <person name="Xu Y."/>
            <person name="Yan Q."/>
            <person name="Zhang L."/>
        </authorList>
    </citation>
    <scope>NUCLEOTIDE SEQUENCE [LARGE SCALE GENOMIC DNA]</scope>
    <source>
        <strain evidence="8 9">19XY460</strain>
    </source>
</reference>
<dbReference type="InterPro" id="IPR051584">
    <property type="entry name" value="GPCR-associated_LMBR1"/>
</dbReference>
<evidence type="ECO:0000256" key="7">
    <source>
        <dbReference type="SAM" id="Phobius"/>
    </source>
</evidence>
<dbReference type="EMBL" id="CP138894">
    <property type="protein sequence ID" value="WPK23268.1"/>
    <property type="molecule type" value="Genomic_DNA"/>
</dbReference>
<evidence type="ECO:0000256" key="1">
    <source>
        <dbReference type="ARBA" id="ARBA00004141"/>
    </source>
</evidence>
<dbReference type="Proteomes" id="UP001338582">
    <property type="component" value="Chromosome 1"/>
</dbReference>
<dbReference type="InterPro" id="IPR006876">
    <property type="entry name" value="LMBR1-like_membr_prot"/>
</dbReference>
<feature type="transmembrane region" description="Helical" evidence="7">
    <location>
        <begin position="388"/>
        <end position="410"/>
    </location>
</feature>
<protein>
    <submittedName>
        <fullName evidence="8">Uncharacterized protein</fullName>
    </submittedName>
</protein>
<keyword evidence="5 7" id="KW-0472">Membrane</keyword>
<evidence type="ECO:0000256" key="6">
    <source>
        <dbReference type="SAM" id="MobiDB-lite"/>
    </source>
</evidence>
<comment type="similarity">
    <text evidence="2">Belongs to the LIMR family.</text>
</comment>
<keyword evidence="4 7" id="KW-1133">Transmembrane helix</keyword>
<name>A0AAX4H4B7_9ASCO</name>
<sequence>MLALIACHLAALAGSLAFFFTHINLRKYPLYYLIPLVLAVYIPLSVTFLLPIDYISHHSGLVPGLSLSDKATLFSWKSAYWSTFVLTWLFLPVLQDFYRTGHHLKLNRLKESMRLNLRFQLIVLGVSVIAAVYLILEVGLSFSNMKLMIIALSHIYALVLALWLMAHGLVSVARNRWQEGNLVENLNHYYLKVSHLVDALEDTKVDLKEEILTVILLKENFTNAQYAERFVYHNWIMDLHLQIPDSLKDLVRRNYIHDSSRTITAEQVTEKFMANLATKFQKNLYNFRAYESDYDILLARIVRLQTLIEAKTTQGTSNKESIMSSLPGILPPRLNYYYQCYLKLYAARFIAVCLYGVCFIILQSEFFHSTKISLLNVLIFDTGVKNSAYLQVIISFCFFLYMLFCSLNSLTRLKLFNMYHLVPRNSDPVSACFYASYIARMTVPLSYNFITLFTSRDSVFEEWYGKSIHLTGLFNMMNNWIPRLCLIPVILTTFNVYDKLKTKLGFSSDFYGWADFDDEEAAGGDSNPERSQAKRKDLLIVEGKRIVTMELSRRGNAGSNPLRPYEARNETDTYRDSIQLESTPNTMSNRIESYHDDADDSDSPHLSIWGRLGGVIGGLKTAVGSRLPTNGRYQDERDDEENDRLFL</sequence>
<dbReference type="PANTHER" id="PTHR21355:SF0">
    <property type="entry name" value="G-PROTEIN COUPLED RECEPTOR-ASSOCIATED PROTEIN LMBRD2"/>
    <property type="match status" value="1"/>
</dbReference>
<evidence type="ECO:0000313" key="9">
    <source>
        <dbReference type="Proteomes" id="UP001338582"/>
    </source>
</evidence>
<evidence type="ECO:0000256" key="3">
    <source>
        <dbReference type="ARBA" id="ARBA00022692"/>
    </source>
</evidence>
<evidence type="ECO:0000256" key="4">
    <source>
        <dbReference type="ARBA" id="ARBA00022989"/>
    </source>
</evidence>